<keyword evidence="1" id="KW-0472">Membrane</keyword>
<evidence type="ECO:0000256" key="1">
    <source>
        <dbReference type="SAM" id="Phobius"/>
    </source>
</evidence>
<reference evidence="2 3" key="1">
    <citation type="journal article" date="2013" name="BMC Genomics">
        <title>Comparative genomics of parasitic silkworm microsporidia reveal an association between genome expansion and host adaptation.</title>
        <authorList>
            <person name="Pan G."/>
            <person name="Xu J."/>
            <person name="Li T."/>
            <person name="Xia Q."/>
            <person name="Liu S.L."/>
            <person name="Zhang G."/>
            <person name="Li S."/>
            <person name="Li C."/>
            <person name="Liu H."/>
            <person name="Yang L."/>
            <person name="Liu T."/>
            <person name="Zhang X."/>
            <person name="Wu Z."/>
            <person name="Fan W."/>
            <person name="Dang X."/>
            <person name="Xiang H."/>
            <person name="Tao M."/>
            <person name="Li Y."/>
            <person name="Hu J."/>
            <person name="Li Z."/>
            <person name="Lin L."/>
            <person name="Luo J."/>
            <person name="Geng L."/>
            <person name="Wang L."/>
            <person name="Long M."/>
            <person name="Wan Y."/>
            <person name="He N."/>
            <person name="Zhang Z."/>
            <person name="Lu C."/>
            <person name="Keeling P.J."/>
            <person name="Wang J."/>
            <person name="Xiang Z."/>
            <person name="Zhou Z."/>
        </authorList>
    </citation>
    <scope>NUCLEOTIDE SEQUENCE [LARGE SCALE GENOMIC DNA]</scope>
    <source>
        <strain evidence="3">CQ1 / CVCC 102059</strain>
    </source>
</reference>
<sequence>MKISIKSIIESFYVALHLITNPRITCIKSDLPPTYEEMTAINPSNYEQATMNTVIQLDMIQIKKQSCFEVFKEAYPERSNRIKFVLVLILLIVTVFSWLMGLIFSLILLAMGLISFFIAIVIGLQVK</sequence>
<dbReference type="AlphaFoldDB" id="R0MBB3"/>
<gene>
    <name evidence="2" type="ORF">NBO_6g0007</name>
</gene>
<keyword evidence="1" id="KW-0812">Transmembrane</keyword>
<evidence type="ECO:0000313" key="3">
    <source>
        <dbReference type="Proteomes" id="UP000016927"/>
    </source>
</evidence>
<dbReference type="VEuPathDB" id="MicrosporidiaDB:NBO_6g0007"/>
<feature type="transmembrane region" description="Helical" evidence="1">
    <location>
        <begin position="106"/>
        <end position="126"/>
    </location>
</feature>
<dbReference type="EMBL" id="KB908914">
    <property type="protein sequence ID" value="EOB15254.1"/>
    <property type="molecule type" value="Genomic_DNA"/>
</dbReference>
<protein>
    <submittedName>
        <fullName evidence="2">Uncharacterized protein</fullName>
    </submittedName>
</protein>
<evidence type="ECO:0000313" key="2">
    <source>
        <dbReference type="EMBL" id="EOB15254.1"/>
    </source>
</evidence>
<feature type="transmembrane region" description="Helical" evidence="1">
    <location>
        <begin position="82"/>
        <end position="100"/>
    </location>
</feature>
<keyword evidence="1" id="KW-1133">Transmembrane helix</keyword>
<dbReference type="HOGENOM" id="CLU_1971171_0_0_1"/>
<proteinExistence type="predicted"/>
<accession>R0MBB3</accession>
<name>R0MBB3_NOSB1</name>
<organism evidence="2 3">
    <name type="scientific">Nosema bombycis (strain CQ1 / CVCC 102059)</name>
    <name type="common">Microsporidian parasite</name>
    <name type="synonym">Pebrine of silkworm</name>
    <dbReference type="NCBI Taxonomy" id="578461"/>
    <lineage>
        <taxon>Eukaryota</taxon>
        <taxon>Fungi</taxon>
        <taxon>Fungi incertae sedis</taxon>
        <taxon>Microsporidia</taxon>
        <taxon>Nosematidae</taxon>
        <taxon>Nosema</taxon>
    </lineage>
</organism>
<dbReference type="Proteomes" id="UP000016927">
    <property type="component" value="Unassembled WGS sequence"/>
</dbReference>
<keyword evidence="3" id="KW-1185">Reference proteome</keyword>